<proteinExistence type="inferred from homology"/>
<dbReference type="InterPro" id="IPR032466">
    <property type="entry name" value="Metal_Hydrolase"/>
</dbReference>
<gene>
    <name evidence="3" type="ORF">ACCI51_15225</name>
</gene>
<name>A0ABV4NRH0_9GAMM</name>
<dbReference type="PROSITE" id="PS01137">
    <property type="entry name" value="TATD_1"/>
    <property type="match status" value="1"/>
</dbReference>
<dbReference type="RefSeq" id="WP_371844334.1">
    <property type="nucleotide sequence ID" value="NZ_JBGMEL010000016.1"/>
</dbReference>
<accession>A0ABV4NRH0</accession>
<dbReference type="PANTHER" id="PTHR46124">
    <property type="entry name" value="D-AMINOACYL-TRNA DEACYLASE"/>
    <property type="match status" value="1"/>
</dbReference>
<dbReference type="Proteomes" id="UP001569414">
    <property type="component" value="Unassembled WGS sequence"/>
</dbReference>
<keyword evidence="2 3" id="KW-0378">Hydrolase</keyword>
<dbReference type="CDD" id="cd01310">
    <property type="entry name" value="TatD_DNAse"/>
    <property type="match status" value="1"/>
</dbReference>
<organism evidence="3 4">
    <name type="scientific">Microbulbifer echini</name>
    <dbReference type="NCBI Taxonomy" id="1529067"/>
    <lineage>
        <taxon>Bacteria</taxon>
        <taxon>Pseudomonadati</taxon>
        <taxon>Pseudomonadota</taxon>
        <taxon>Gammaproteobacteria</taxon>
        <taxon>Cellvibrionales</taxon>
        <taxon>Microbulbiferaceae</taxon>
        <taxon>Microbulbifer</taxon>
    </lineage>
</organism>
<comment type="similarity">
    <text evidence="1">Belongs to the metallo-dependent hydrolases superfamily. TatD-type hydrolase family.</text>
</comment>
<dbReference type="EC" id="3.1.-.-" evidence="3"/>
<dbReference type="GO" id="GO:0016787">
    <property type="term" value="F:hydrolase activity"/>
    <property type="evidence" value="ECO:0007669"/>
    <property type="project" value="UniProtKB-KW"/>
</dbReference>
<dbReference type="PANTHER" id="PTHR46124:SF3">
    <property type="entry name" value="HYDROLASE"/>
    <property type="match status" value="1"/>
</dbReference>
<keyword evidence="4" id="KW-1185">Reference proteome</keyword>
<reference evidence="3 4" key="1">
    <citation type="submission" date="2024-08" db="EMBL/GenBank/DDBJ databases">
        <authorList>
            <person name="Ishaq N."/>
        </authorList>
    </citation>
    <scope>NUCLEOTIDE SEQUENCE [LARGE SCALE GENOMIC DNA]</scope>
    <source>
        <strain evidence="3 4">JCM 30400</strain>
    </source>
</reference>
<dbReference type="InterPro" id="IPR001130">
    <property type="entry name" value="TatD-like"/>
</dbReference>
<dbReference type="Pfam" id="PF01026">
    <property type="entry name" value="TatD_DNase"/>
    <property type="match status" value="1"/>
</dbReference>
<evidence type="ECO:0000256" key="1">
    <source>
        <dbReference type="ARBA" id="ARBA00009275"/>
    </source>
</evidence>
<comment type="caution">
    <text evidence="3">The sequence shown here is derived from an EMBL/GenBank/DDBJ whole genome shotgun (WGS) entry which is preliminary data.</text>
</comment>
<dbReference type="InterPro" id="IPR018228">
    <property type="entry name" value="DNase_TatD-rel_CS"/>
</dbReference>
<dbReference type="Gene3D" id="3.20.20.140">
    <property type="entry name" value="Metal-dependent hydrolases"/>
    <property type="match status" value="1"/>
</dbReference>
<protein>
    <submittedName>
        <fullName evidence="3">TatD family hydrolase</fullName>
        <ecNumber evidence="3">3.1.-.-</ecNumber>
    </submittedName>
</protein>
<dbReference type="EMBL" id="JBGMEL010000016">
    <property type="protein sequence ID" value="MFA0791900.1"/>
    <property type="molecule type" value="Genomic_DNA"/>
</dbReference>
<evidence type="ECO:0000313" key="3">
    <source>
        <dbReference type="EMBL" id="MFA0791900.1"/>
    </source>
</evidence>
<sequence>MKLIDSHCHFDFEIFNHDRAQVWQRCVDAGVCRLVIPGVSASQWRPLALLVNSQPQWSAAVGIHPWWVKKNLVQVAGSTSTTQLGKGLTEHLSQNPCVAIGECGLDAAIDTPLELQVAVFKIQLEIASELRLPLILHVHRAHNEVLKLLKQYHLPGGGVVHAFSGSEQMAMDYWKMGFYLGVGGTITYARAVKTRRTFAQMPLESLVLESDAPDMPLSGRQGQRNSPENLPLIAAELAALRDASLQEVAAATRKNTEILFSL</sequence>
<evidence type="ECO:0000313" key="4">
    <source>
        <dbReference type="Proteomes" id="UP001569414"/>
    </source>
</evidence>
<dbReference type="PIRSF" id="PIRSF005902">
    <property type="entry name" value="DNase_TatD"/>
    <property type="match status" value="1"/>
</dbReference>
<evidence type="ECO:0000256" key="2">
    <source>
        <dbReference type="ARBA" id="ARBA00022801"/>
    </source>
</evidence>
<dbReference type="SUPFAM" id="SSF51556">
    <property type="entry name" value="Metallo-dependent hydrolases"/>
    <property type="match status" value="1"/>
</dbReference>